<proteinExistence type="predicted"/>
<reference evidence="4" key="1">
    <citation type="journal article" date="2022" name="Int. J. Mol. Sci.">
        <title>Draft Genome of Tanacetum Coccineum: Genomic Comparison of Closely Related Tanacetum-Family Plants.</title>
        <authorList>
            <person name="Yamashiro T."/>
            <person name="Shiraishi A."/>
            <person name="Nakayama K."/>
            <person name="Satake H."/>
        </authorList>
    </citation>
    <scope>NUCLEOTIDE SEQUENCE</scope>
</reference>
<dbReference type="InterPro" id="IPR012337">
    <property type="entry name" value="RNaseH-like_sf"/>
</dbReference>
<keyword evidence="5" id="KW-1185">Reference proteome</keyword>
<dbReference type="PANTHER" id="PTHR42648">
    <property type="entry name" value="TRANSPOSASE, PUTATIVE-RELATED"/>
    <property type="match status" value="1"/>
</dbReference>
<protein>
    <submittedName>
        <fullName evidence="4">Integrase, catalytic region, zinc finger, CCHC-type containing protein</fullName>
    </submittedName>
</protein>
<organism evidence="4 5">
    <name type="scientific">Tanacetum coccineum</name>
    <dbReference type="NCBI Taxonomy" id="301880"/>
    <lineage>
        <taxon>Eukaryota</taxon>
        <taxon>Viridiplantae</taxon>
        <taxon>Streptophyta</taxon>
        <taxon>Embryophyta</taxon>
        <taxon>Tracheophyta</taxon>
        <taxon>Spermatophyta</taxon>
        <taxon>Magnoliopsida</taxon>
        <taxon>eudicotyledons</taxon>
        <taxon>Gunneridae</taxon>
        <taxon>Pentapetalae</taxon>
        <taxon>asterids</taxon>
        <taxon>campanulids</taxon>
        <taxon>Asterales</taxon>
        <taxon>Asteraceae</taxon>
        <taxon>Asteroideae</taxon>
        <taxon>Anthemideae</taxon>
        <taxon>Anthemidinae</taxon>
        <taxon>Tanacetum</taxon>
    </lineage>
</organism>
<dbReference type="InterPro" id="IPR025724">
    <property type="entry name" value="GAG-pre-integrase_dom"/>
</dbReference>
<dbReference type="Proteomes" id="UP001151760">
    <property type="component" value="Unassembled WGS sequence"/>
</dbReference>
<evidence type="ECO:0000256" key="1">
    <source>
        <dbReference type="SAM" id="MobiDB-lite"/>
    </source>
</evidence>
<dbReference type="InterPro" id="IPR036397">
    <property type="entry name" value="RNaseH_sf"/>
</dbReference>
<evidence type="ECO:0000313" key="5">
    <source>
        <dbReference type="Proteomes" id="UP001151760"/>
    </source>
</evidence>
<dbReference type="SUPFAM" id="SSF53098">
    <property type="entry name" value="Ribonuclease H-like"/>
    <property type="match status" value="1"/>
</dbReference>
<reference evidence="4" key="2">
    <citation type="submission" date="2022-01" db="EMBL/GenBank/DDBJ databases">
        <authorList>
            <person name="Yamashiro T."/>
            <person name="Shiraishi A."/>
            <person name="Satake H."/>
            <person name="Nakayama K."/>
        </authorList>
    </citation>
    <scope>NUCLEOTIDE SEQUENCE</scope>
</reference>
<dbReference type="Pfam" id="PF25597">
    <property type="entry name" value="SH3_retrovirus"/>
    <property type="match status" value="1"/>
</dbReference>
<feature type="domain" description="GAG-pre-integrase" evidence="2">
    <location>
        <begin position="94"/>
        <end position="139"/>
    </location>
</feature>
<feature type="region of interest" description="Disordered" evidence="1">
    <location>
        <begin position="593"/>
        <end position="625"/>
    </location>
</feature>
<accession>A0ABQ4Y8J5</accession>
<dbReference type="PANTHER" id="PTHR42648:SF18">
    <property type="entry name" value="RETROTRANSPOSON, UNCLASSIFIED-LIKE PROTEIN"/>
    <property type="match status" value="1"/>
</dbReference>
<gene>
    <name evidence="4" type="ORF">Tco_0706289</name>
</gene>
<feature type="domain" description="Retroviral polymerase SH3-like" evidence="3">
    <location>
        <begin position="252"/>
        <end position="313"/>
    </location>
</feature>
<sequence>MYKAHDVQSKAVVQFYWKYLGIVHFGNDQFALFLSYGDLVQGNIMINRVYYVEGLNHNLFSVGQFCDGDLDVAFQKSTCFVRDLQGNDLLTVKQWLWHRRLSHLNFDYINLLSKKDAVIGLPKLKYVKDQLCSSCEVSKAKRSSFKKKVVTSSKGRLNLLHMDLCGPMRVASINGKKYILNDVVERRNRTLVEAARTMLSASKLPLFYWAEAIATVCYTQNRSIIISTHEKMAYHIINDRKPSIKHLHIFGCTSYLTRDGENLDEMKENGDPCILVGYSTQSKGYRVYNKKTKLIVESIHLRFDEIKEMSETSIDNDTSHQSSFLNTKGSIIHSDIPYLTIMTTLTPHLNYKMFLLQQIQQLHHNKSRILFSVLCMMNFSMQVRQVSTSLLLPPTILNNKTHHLQRIFNLQQNQQLQLQMFILRKITIREVAESSSRNIDNSNMHTFYQPHDSEYQWTKDHPLSQVRGNPSKLVQTRRQLATDPEMCMFALTVSTTKPKTIKEAMADSSWIKMDVKTAFINGPLKEEVYVSQPDGFVDPDHPEKIIMANPPPNDLNAKLLEDKPVQPKHAPIMLRFAPAMLNLPNNNNRWIEEEEDEEEMEAEEETEAEEDEEMEVEVNDDDNDAEITLDIIPLWRPLLSPQ</sequence>
<evidence type="ECO:0000313" key="4">
    <source>
        <dbReference type="EMBL" id="GJS73448.1"/>
    </source>
</evidence>
<dbReference type="Pfam" id="PF13976">
    <property type="entry name" value="gag_pre-integrs"/>
    <property type="match status" value="1"/>
</dbReference>
<evidence type="ECO:0000259" key="3">
    <source>
        <dbReference type="Pfam" id="PF25597"/>
    </source>
</evidence>
<dbReference type="Gene3D" id="3.30.420.10">
    <property type="entry name" value="Ribonuclease H-like superfamily/Ribonuclease H"/>
    <property type="match status" value="1"/>
</dbReference>
<dbReference type="InterPro" id="IPR039537">
    <property type="entry name" value="Retrotran_Ty1/copia-like"/>
</dbReference>
<name>A0ABQ4Y8J5_9ASTR</name>
<evidence type="ECO:0000259" key="2">
    <source>
        <dbReference type="Pfam" id="PF13976"/>
    </source>
</evidence>
<dbReference type="EMBL" id="BQNB010010155">
    <property type="protein sequence ID" value="GJS73448.1"/>
    <property type="molecule type" value="Genomic_DNA"/>
</dbReference>
<dbReference type="InterPro" id="IPR057670">
    <property type="entry name" value="SH3_retrovirus"/>
</dbReference>
<comment type="caution">
    <text evidence="4">The sequence shown here is derived from an EMBL/GenBank/DDBJ whole genome shotgun (WGS) entry which is preliminary data.</text>
</comment>